<evidence type="ECO:0008006" key="4">
    <source>
        <dbReference type="Google" id="ProtNLM"/>
    </source>
</evidence>
<proteinExistence type="predicted"/>
<keyword evidence="1" id="KW-0812">Transmembrane</keyword>
<protein>
    <recommendedName>
        <fullName evidence="4">Zinc ribbon domain-containing protein</fullName>
    </recommendedName>
</protein>
<evidence type="ECO:0000313" key="2">
    <source>
        <dbReference type="EMBL" id="MBN4067502.1"/>
    </source>
</evidence>
<keyword evidence="1" id="KW-0472">Membrane</keyword>
<keyword evidence="3" id="KW-1185">Reference proteome</keyword>
<reference evidence="2 3" key="1">
    <citation type="submission" date="2021-02" db="EMBL/GenBank/DDBJ databases">
        <title>Activity-based single-cell genomes from oceanic crustal fluid captures similar information to metagenomic and metatranscriptomic surveys with orders of magnitude less sampling.</title>
        <authorList>
            <person name="D'Angelo T.S."/>
            <person name="Orcutt B.N."/>
        </authorList>
    </citation>
    <scope>NUCLEOTIDE SEQUENCE [LARGE SCALE GENOMIC DNA]</scope>
    <source>
        <strain evidence="2">AH-315-G07</strain>
    </source>
</reference>
<evidence type="ECO:0000256" key="1">
    <source>
        <dbReference type="SAM" id="Phobius"/>
    </source>
</evidence>
<feature type="transmembrane region" description="Helical" evidence="1">
    <location>
        <begin position="56"/>
        <end position="76"/>
    </location>
</feature>
<keyword evidence="1" id="KW-1133">Transmembrane helix</keyword>
<evidence type="ECO:0000313" key="3">
    <source>
        <dbReference type="Proteomes" id="UP000722121"/>
    </source>
</evidence>
<comment type="caution">
    <text evidence="2">The sequence shown here is derived from an EMBL/GenBank/DDBJ whole genome shotgun (WGS) entry which is preliminary data.</text>
</comment>
<sequence length="269" mass="30501">MECPLCATDNDDTQTTCIICGSSLTSVEEVGTACEQVDYAVGKDAKALRQKTDGYLLLKAMLLITIVALVLAPWVMMYDLFLSPARVERARKEYLLLASSYQANAAEWDAQKEQLLAVMQRQGPLREVGEEPLSFDSVPAELFFSILANDLNFVANDERGSTFSFLPSEKGKSQAFVLTKYEDRPWPLRILDSLEFVLEEREDGSVRVVFTEFRRGKRSLSPLFAWQYFAPELQRLRYFQPFANGVRSFRTAVESSDRLVPSTALFSWQ</sequence>
<accession>A0ABS3ARX2</accession>
<dbReference type="Proteomes" id="UP000722121">
    <property type="component" value="Unassembled WGS sequence"/>
</dbReference>
<organism evidence="2 3">
    <name type="scientific">Simkania negevensis</name>
    <dbReference type="NCBI Taxonomy" id="83561"/>
    <lineage>
        <taxon>Bacteria</taxon>
        <taxon>Pseudomonadati</taxon>
        <taxon>Chlamydiota</taxon>
        <taxon>Chlamydiia</taxon>
        <taxon>Parachlamydiales</taxon>
        <taxon>Simkaniaceae</taxon>
        <taxon>Simkania</taxon>
    </lineage>
</organism>
<dbReference type="EMBL" id="JAFITR010000169">
    <property type="protein sequence ID" value="MBN4067502.1"/>
    <property type="molecule type" value="Genomic_DNA"/>
</dbReference>
<feature type="non-terminal residue" evidence="2">
    <location>
        <position position="269"/>
    </location>
</feature>
<name>A0ABS3ARX2_9BACT</name>
<gene>
    <name evidence="2" type="ORF">JYU14_05400</name>
</gene>